<dbReference type="GeneID" id="54480758"/>
<proteinExistence type="predicted"/>
<dbReference type="OrthoDB" id="5366485at2759"/>
<dbReference type="EMBL" id="ML996566">
    <property type="protein sequence ID" value="KAF2762085.1"/>
    <property type="molecule type" value="Genomic_DNA"/>
</dbReference>
<accession>A0A6A6WIU6</accession>
<evidence type="ECO:0000313" key="3">
    <source>
        <dbReference type="Proteomes" id="UP000799437"/>
    </source>
</evidence>
<evidence type="ECO:0000313" key="2">
    <source>
        <dbReference type="EMBL" id="KAF2762085.1"/>
    </source>
</evidence>
<dbReference type="Pfam" id="PF23151">
    <property type="entry name" value="NuiA_2"/>
    <property type="match status" value="1"/>
</dbReference>
<evidence type="ECO:0000256" key="1">
    <source>
        <dbReference type="SAM" id="MobiDB-lite"/>
    </source>
</evidence>
<dbReference type="Proteomes" id="UP000799437">
    <property type="component" value="Unassembled WGS sequence"/>
</dbReference>
<sequence>MTTPRLLTQFRPKTSPIRIPFRRITTLLSTRPRPRLQTTSTPTALTRPLLTSPHPRTMASDEAYAAFLDKANQDTSPAQTQSPAKPSTKSVDTAIPAALQNIEQYYQSDADEPFEPVSLSYETADLPSDDGLAQLIGHKDGVEGLSRQDFDPRGRYEGVFEAVREAAGGQEVRVYRVRLGGTRVEYYVVGVDGGNGRLVGLKALAVES</sequence>
<dbReference type="Gene3D" id="3.40.1460.10">
    <property type="entry name" value="Nuclease A inhibitor-like"/>
    <property type="match status" value="1"/>
</dbReference>
<dbReference type="PANTHER" id="PTHR42093:SF1">
    <property type="match status" value="1"/>
</dbReference>
<reference evidence="2" key="1">
    <citation type="journal article" date="2020" name="Stud. Mycol.">
        <title>101 Dothideomycetes genomes: a test case for predicting lifestyles and emergence of pathogens.</title>
        <authorList>
            <person name="Haridas S."/>
            <person name="Albert R."/>
            <person name="Binder M."/>
            <person name="Bloem J."/>
            <person name="Labutti K."/>
            <person name="Salamov A."/>
            <person name="Andreopoulos B."/>
            <person name="Baker S."/>
            <person name="Barry K."/>
            <person name="Bills G."/>
            <person name="Bluhm B."/>
            <person name="Cannon C."/>
            <person name="Castanera R."/>
            <person name="Culley D."/>
            <person name="Daum C."/>
            <person name="Ezra D."/>
            <person name="Gonzalez J."/>
            <person name="Henrissat B."/>
            <person name="Kuo A."/>
            <person name="Liang C."/>
            <person name="Lipzen A."/>
            <person name="Lutzoni F."/>
            <person name="Magnuson J."/>
            <person name="Mondo S."/>
            <person name="Nolan M."/>
            <person name="Ohm R."/>
            <person name="Pangilinan J."/>
            <person name="Park H.-J."/>
            <person name="Ramirez L."/>
            <person name="Alfaro M."/>
            <person name="Sun H."/>
            <person name="Tritt A."/>
            <person name="Yoshinaga Y."/>
            <person name="Zwiers L.-H."/>
            <person name="Turgeon B."/>
            <person name="Goodwin S."/>
            <person name="Spatafora J."/>
            <person name="Crous P."/>
            <person name="Grigoriev I."/>
        </authorList>
    </citation>
    <scope>NUCLEOTIDE SEQUENCE</scope>
    <source>
        <strain evidence="2">CBS 121739</strain>
    </source>
</reference>
<protein>
    <submittedName>
        <fullName evidence="2">Uncharacterized protein</fullName>
    </submittedName>
</protein>
<keyword evidence="3" id="KW-1185">Reference proteome</keyword>
<gene>
    <name evidence="2" type="ORF">EJ05DRAFT_196368</name>
</gene>
<dbReference type="InterPro" id="IPR056539">
    <property type="entry name" value="NuiA-like"/>
</dbReference>
<dbReference type="RefSeq" id="XP_033604536.1">
    <property type="nucleotide sequence ID" value="XM_033739704.1"/>
</dbReference>
<feature type="region of interest" description="Disordered" evidence="1">
    <location>
        <begin position="33"/>
        <end position="56"/>
    </location>
</feature>
<organism evidence="2 3">
    <name type="scientific">Pseudovirgaria hyperparasitica</name>
    <dbReference type="NCBI Taxonomy" id="470096"/>
    <lineage>
        <taxon>Eukaryota</taxon>
        <taxon>Fungi</taxon>
        <taxon>Dikarya</taxon>
        <taxon>Ascomycota</taxon>
        <taxon>Pezizomycotina</taxon>
        <taxon>Dothideomycetes</taxon>
        <taxon>Dothideomycetes incertae sedis</taxon>
        <taxon>Acrospermales</taxon>
        <taxon>Acrospermaceae</taxon>
        <taxon>Pseudovirgaria</taxon>
    </lineage>
</organism>
<dbReference type="PANTHER" id="PTHR42093">
    <property type="match status" value="1"/>
</dbReference>
<dbReference type="AlphaFoldDB" id="A0A6A6WIU6"/>
<name>A0A6A6WIU6_9PEZI</name>